<evidence type="ECO:0000313" key="1">
    <source>
        <dbReference type="EMBL" id="KAF2725817.1"/>
    </source>
</evidence>
<evidence type="ECO:0000313" key="2">
    <source>
        <dbReference type="Proteomes" id="UP000799441"/>
    </source>
</evidence>
<dbReference type="AlphaFoldDB" id="A0A9P4URN3"/>
<accession>A0A9P4URN3</accession>
<reference evidence="1" key="1">
    <citation type="journal article" date="2020" name="Stud. Mycol.">
        <title>101 Dothideomycetes genomes: a test case for predicting lifestyles and emergence of pathogens.</title>
        <authorList>
            <person name="Haridas S."/>
            <person name="Albert R."/>
            <person name="Binder M."/>
            <person name="Bloem J."/>
            <person name="Labutti K."/>
            <person name="Salamov A."/>
            <person name="Andreopoulos B."/>
            <person name="Baker S."/>
            <person name="Barry K."/>
            <person name="Bills G."/>
            <person name="Bluhm B."/>
            <person name="Cannon C."/>
            <person name="Castanera R."/>
            <person name="Culley D."/>
            <person name="Daum C."/>
            <person name="Ezra D."/>
            <person name="Gonzalez J."/>
            <person name="Henrissat B."/>
            <person name="Kuo A."/>
            <person name="Liang C."/>
            <person name="Lipzen A."/>
            <person name="Lutzoni F."/>
            <person name="Magnuson J."/>
            <person name="Mondo S."/>
            <person name="Nolan M."/>
            <person name="Ohm R."/>
            <person name="Pangilinan J."/>
            <person name="Park H.-J."/>
            <person name="Ramirez L."/>
            <person name="Alfaro M."/>
            <person name="Sun H."/>
            <person name="Tritt A."/>
            <person name="Yoshinaga Y."/>
            <person name="Zwiers L.-H."/>
            <person name="Turgeon B."/>
            <person name="Goodwin S."/>
            <person name="Spatafora J."/>
            <person name="Crous P."/>
            <person name="Grigoriev I."/>
        </authorList>
    </citation>
    <scope>NUCLEOTIDE SEQUENCE</scope>
    <source>
        <strain evidence="1">CBS 116435</strain>
    </source>
</reference>
<comment type="caution">
    <text evidence="1">The sequence shown here is derived from an EMBL/GenBank/DDBJ whole genome shotgun (WGS) entry which is preliminary data.</text>
</comment>
<dbReference type="Proteomes" id="UP000799441">
    <property type="component" value="Unassembled WGS sequence"/>
</dbReference>
<sequence>MDLRDYTDWNFSYPSKRDLDARLLSLMAPPNLRDLDDDAPWKPLTSAWTDTQKLQRESQEETQSFDQQEQLIQEINLSTRNTQTQIEAAKERVKNQRLKQWEAEVSSGIDRVTDPEKKLHDAFSKTKILQEEAERNFELARYMYKVKRNVILELAPVIRELGKIDGVDEEDAH</sequence>
<name>A0A9P4URN3_9PEZI</name>
<proteinExistence type="predicted"/>
<keyword evidence="2" id="KW-1185">Reference proteome</keyword>
<gene>
    <name evidence="1" type="ORF">K431DRAFT_299549</name>
</gene>
<dbReference type="EMBL" id="MU003766">
    <property type="protein sequence ID" value="KAF2725817.1"/>
    <property type="molecule type" value="Genomic_DNA"/>
</dbReference>
<organism evidence="1 2">
    <name type="scientific">Polychaeton citri CBS 116435</name>
    <dbReference type="NCBI Taxonomy" id="1314669"/>
    <lineage>
        <taxon>Eukaryota</taxon>
        <taxon>Fungi</taxon>
        <taxon>Dikarya</taxon>
        <taxon>Ascomycota</taxon>
        <taxon>Pezizomycotina</taxon>
        <taxon>Dothideomycetes</taxon>
        <taxon>Dothideomycetidae</taxon>
        <taxon>Capnodiales</taxon>
        <taxon>Capnodiaceae</taxon>
        <taxon>Polychaeton</taxon>
    </lineage>
</organism>
<protein>
    <submittedName>
        <fullName evidence="1">Uncharacterized protein</fullName>
    </submittedName>
</protein>